<sequence length="235" mass="25680">MPEWQRMLAVVAHPDDLEYGAASAIARWTAEGRSVSYLLVTRGEAGIDGLSPEKAGPIREDEQRASAAVVGVEDVTFLDYPDGTVAYGVDLRADITAHIRRVRPDVLLTTTGELTYGERSLNQADHRVVSLAALDAARDAGNRWIHRDQLDEGLEPWNGVEHVYLIGTPTPTHGVDVSDWLDKGIASLCQHRAYLDGLGREFDPEMFIRMMTAHGGQLFGSAHAVVLEQIQLAGV</sequence>
<dbReference type="GO" id="GO:0016787">
    <property type="term" value="F:hydrolase activity"/>
    <property type="evidence" value="ECO:0007669"/>
    <property type="project" value="UniProtKB-KW"/>
</dbReference>
<proteinExistence type="predicted"/>
<dbReference type="InterPro" id="IPR003737">
    <property type="entry name" value="GlcNAc_PI_deacetylase-related"/>
</dbReference>
<dbReference type="PANTHER" id="PTHR12993">
    <property type="entry name" value="N-ACETYLGLUCOSAMINYL-PHOSPHATIDYLINOSITOL DE-N-ACETYLASE-RELATED"/>
    <property type="match status" value="1"/>
</dbReference>
<dbReference type="Gene3D" id="3.40.50.10320">
    <property type="entry name" value="LmbE-like"/>
    <property type="match status" value="1"/>
</dbReference>
<accession>A0ABV6QMY9</accession>
<protein>
    <submittedName>
        <fullName evidence="2">PIG-L deacetylase family protein</fullName>
        <ecNumber evidence="2">3.5.1.-</ecNumber>
    </submittedName>
</protein>
<evidence type="ECO:0000256" key="1">
    <source>
        <dbReference type="ARBA" id="ARBA00022833"/>
    </source>
</evidence>
<reference evidence="2 3" key="1">
    <citation type="submission" date="2024-09" db="EMBL/GenBank/DDBJ databases">
        <authorList>
            <person name="Sun Q."/>
            <person name="Mori K."/>
        </authorList>
    </citation>
    <scope>NUCLEOTIDE SEQUENCE [LARGE SCALE GENOMIC DNA]</scope>
    <source>
        <strain evidence="2 3">CGMCC 1.15906</strain>
    </source>
</reference>
<organism evidence="2 3">
    <name type="scientific">Kribbella deserti</name>
    <dbReference type="NCBI Taxonomy" id="1926257"/>
    <lineage>
        <taxon>Bacteria</taxon>
        <taxon>Bacillati</taxon>
        <taxon>Actinomycetota</taxon>
        <taxon>Actinomycetes</taxon>
        <taxon>Propionibacteriales</taxon>
        <taxon>Kribbellaceae</taxon>
        <taxon>Kribbella</taxon>
    </lineage>
</organism>
<dbReference type="InterPro" id="IPR024078">
    <property type="entry name" value="LmbE-like_dom_sf"/>
</dbReference>
<dbReference type="PANTHER" id="PTHR12993:SF28">
    <property type="entry name" value="LMBE FAMILY PROTEIN"/>
    <property type="match status" value="1"/>
</dbReference>
<keyword evidence="1" id="KW-0862">Zinc</keyword>
<comment type="caution">
    <text evidence="2">The sequence shown here is derived from an EMBL/GenBank/DDBJ whole genome shotgun (WGS) entry which is preliminary data.</text>
</comment>
<dbReference type="EC" id="3.5.1.-" evidence="2"/>
<dbReference type="Pfam" id="PF02585">
    <property type="entry name" value="PIG-L"/>
    <property type="match status" value="1"/>
</dbReference>
<evidence type="ECO:0000313" key="3">
    <source>
        <dbReference type="Proteomes" id="UP001589890"/>
    </source>
</evidence>
<gene>
    <name evidence="2" type="ORF">ACFFGN_18155</name>
</gene>
<name>A0ABV6QMY9_9ACTN</name>
<dbReference type="Proteomes" id="UP001589890">
    <property type="component" value="Unassembled WGS sequence"/>
</dbReference>
<dbReference type="EMBL" id="JBHLTC010000020">
    <property type="protein sequence ID" value="MFC0626008.1"/>
    <property type="molecule type" value="Genomic_DNA"/>
</dbReference>
<keyword evidence="2" id="KW-0378">Hydrolase</keyword>
<evidence type="ECO:0000313" key="2">
    <source>
        <dbReference type="EMBL" id="MFC0626008.1"/>
    </source>
</evidence>
<keyword evidence="3" id="KW-1185">Reference proteome</keyword>
<dbReference type="SUPFAM" id="SSF102588">
    <property type="entry name" value="LmbE-like"/>
    <property type="match status" value="1"/>
</dbReference>